<dbReference type="EMBL" id="KQ251254">
    <property type="protein sequence ID" value="KNC70402.1"/>
    <property type="molecule type" value="Genomic_DNA"/>
</dbReference>
<dbReference type="Proteomes" id="UP000054560">
    <property type="component" value="Unassembled WGS sequence"/>
</dbReference>
<evidence type="ECO:0000256" key="1">
    <source>
        <dbReference type="SAM" id="MobiDB-lite"/>
    </source>
</evidence>
<dbReference type="RefSeq" id="XP_014144304.1">
    <property type="nucleotide sequence ID" value="XM_014288829.1"/>
</dbReference>
<evidence type="ECO:0000313" key="2">
    <source>
        <dbReference type="EMBL" id="KNC70402.1"/>
    </source>
</evidence>
<keyword evidence="3" id="KW-1185">Reference proteome</keyword>
<reference evidence="2 3" key="1">
    <citation type="submission" date="2011-02" db="EMBL/GenBank/DDBJ databases">
        <title>The Genome Sequence of Sphaeroforma arctica JP610.</title>
        <authorList>
            <consortium name="The Broad Institute Genome Sequencing Platform"/>
            <person name="Russ C."/>
            <person name="Cuomo C."/>
            <person name="Young S.K."/>
            <person name="Zeng Q."/>
            <person name="Gargeya S."/>
            <person name="Alvarado L."/>
            <person name="Berlin A."/>
            <person name="Chapman S.B."/>
            <person name="Chen Z."/>
            <person name="Freedman E."/>
            <person name="Gellesch M."/>
            <person name="Goldberg J."/>
            <person name="Griggs A."/>
            <person name="Gujja S."/>
            <person name="Heilman E."/>
            <person name="Heiman D."/>
            <person name="Howarth C."/>
            <person name="Mehta T."/>
            <person name="Neiman D."/>
            <person name="Pearson M."/>
            <person name="Roberts A."/>
            <person name="Saif S."/>
            <person name="Shea T."/>
            <person name="Shenoy N."/>
            <person name="Sisk P."/>
            <person name="Stolte C."/>
            <person name="Sykes S."/>
            <person name="White J."/>
            <person name="Yandava C."/>
            <person name="Burger G."/>
            <person name="Gray M.W."/>
            <person name="Holland P.W.H."/>
            <person name="King N."/>
            <person name="Lang F.B.F."/>
            <person name="Roger A.J."/>
            <person name="Ruiz-Trillo I."/>
            <person name="Haas B."/>
            <person name="Nusbaum C."/>
            <person name="Birren B."/>
        </authorList>
    </citation>
    <scope>NUCLEOTIDE SEQUENCE [LARGE SCALE GENOMIC DNA]</scope>
    <source>
        <strain evidence="2 3">JP610</strain>
    </source>
</reference>
<proteinExistence type="predicted"/>
<feature type="region of interest" description="Disordered" evidence="1">
    <location>
        <begin position="1"/>
        <end position="63"/>
    </location>
</feature>
<feature type="non-terminal residue" evidence="2">
    <location>
        <position position="93"/>
    </location>
</feature>
<accession>A0A0L0F122</accession>
<gene>
    <name evidence="2" type="ORF">SARC_17071</name>
</gene>
<organism evidence="2 3">
    <name type="scientific">Sphaeroforma arctica JP610</name>
    <dbReference type="NCBI Taxonomy" id="667725"/>
    <lineage>
        <taxon>Eukaryota</taxon>
        <taxon>Ichthyosporea</taxon>
        <taxon>Ichthyophonida</taxon>
        <taxon>Sphaeroforma</taxon>
    </lineage>
</organism>
<protein>
    <submittedName>
        <fullName evidence="2">Uncharacterized protein</fullName>
    </submittedName>
</protein>
<name>A0A0L0F122_9EUKA</name>
<feature type="compositionally biased region" description="Basic and acidic residues" evidence="1">
    <location>
        <begin position="1"/>
        <end position="11"/>
    </location>
</feature>
<sequence>MSIRESDRADAIRTTLSEGDDTNNVHEIHSESNTTTDQLHRQQGIGKTTFRSRNAYDSAPTSDGAYAAETEFDTCVDAALASAVRSRARTIGG</sequence>
<dbReference type="GeneID" id="25917575"/>
<evidence type="ECO:0000313" key="3">
    <source>
        <dbReference type="Proteomes" id="UP000054560"/>
    </source>
</evidence>
<dbReference type="AlphaFoldDB" id="A0A0L0F122"/>